<dbReference type="InterPro" id="IPR046335">
    <property type="entry name" value="LacI/GalR-like_sensor"/>
</dbReference>
<dbReference type="AlphaFoldDB" id="A0A2W5WJX8"/>
<keyword evidence="1" id="KW-0805">Transcription regulation</keyword>
<dbReference type="PANTHER" id="PTHR30146:SF109">
    <property type="entry name" value="HTH-TYPE TRANSCRIPTIONAL REGULATOR GALS"/>
    <property type="match status" value="1"/>
</dbReference>
<organism evidence="6 7">
    <name type="scientific">Xylanimonas oleitrophica</name>
    <dbReference type="NCBI Taxonomy" id="2607479"/>
    <lineage>
        <taxon>Bacteria</taxon>
        <taxon>Bacillati</taxon>
        <taxon>Actinomycetota</taxon>
        <taxon>Actinomycetes</taxon>
        <taxon>Micrococcales</taxon>
        <taxon>Promicromonosporaceae</taxon>
        <taxon>Xylanimonas</taxon>
    </lineage>
</organism>
<dbReference type="PROSITE" id="PS00356">
    <property type="entry name" value="HTH_LACI_1"/>
    <property type="match status" value="1"/>
</dbReference>
<evidence type="ECO:0000256" key="3">
    <source>
        <dbReference type="ARBA" id="ARBA00023163"/>
    </source>
</evidence>
<dbReference type="Pfam" id="PF00356">
    <property type="entry name" value="LacI"/>
    <property type="match status" value="1"/>
</dbReference>
<gene>
    <name evidence="6" type="ORF">DNL40_14380</name>
</gene>
<dbReference type="Gene3D" id="3.40.50.2300">
    <property type="match status" value="2"/>
</dbReference>
<dbReference type="PROSITE" id="PS50932">
    <property type="entry name" value="HTH_LACI_2"/>
    <property type="match status" value="1"/>
</dbReference>
<dbReference type="GO" id="GO:0003700">
    <property type="term" value="F:DNA-binding transcription factor activity"/>
    <property type="evidence" value="ECO:0007669"/>
    <property type="project" value="TreeGrafter"/>
</dbReference>
<protein>
    <submittedName>
        <fullName evidence="6">LacI family transcriptional regulator</fullName>
    </submittedName>
</protein>
<evidence type="ECO:0000313" key="6">
    <source>
        <dbReference type="EMBL" id="PZR51879.1"/>
    </source>
</evidence>
<dbReference type="Proteomes" id="UP000248783">
    <property type="component" value="Unassembled WGS sequence"/>
</dbReference>
<dbReference type="GO" id="GO:0000976">
    <property type="term" value="F:transcription cis-regulatory region binding"/>
    <property type="evidence" value="ECO:0007669"/>
    <property type="project" value="TreeGrafter"/>
</dbReference>
<evidence type="ECO:0000259" key="5">
    <source>
        <dbReference type="PROSITE" id="PS50932"/>
    </source>
</evidence>
<dbReference type="SUPFAM" id="SSF47413">
    <property type="entry name" value="lambda repressor-like DNA-binding domains"/>
    <property type="match status" value="1"/>
</dbReference>
<dbReference type="EMBL" id="QKWH01000015">
    <property type="protein sequence ID" value="PZR51879.1"/>
    <property type="molecule type" value="Genomic_DNA"/>
</dbReference>
<dbReference type="Gene3D" id="1.10.260.40">
    <property type="entry name" value="lambda repressor-like DNA-binding domains"/>
    <property type="match status" value="1"/>
</dbReference>
<dbReference type="InterPro" id="IPR028082">
    <property type="entry name" value="Peripla_BP_I"/>
</dbReference>
<comment type="caution">
    <text evidence="6">The sequence shown here is derived from an EMBL/GenBank/DDBJ whole genome shotgun (WGS) entry which is preliminary data.</text>
</comment>
<feature type="region of interest" description="Disordered" evidence="4">
    <location>
        <begin position="308"/>
        <end position="341"/>
    </location>
</feature>
<dbReference type="Pfam" id="PF13377">
    <property type="entry name" value="Peripla_BP_3"/>
    <property type="match status" value="1"/>
</dbReference>
<proteinExistence type="predicted"/>
<dbReference type="RefSeq" id="WP_111252031.1">
    <property type="nucleotide sequence ID" value="NZ_QKWH01000015.1"/>
</dbReference>
<keyword evidence="3" id="KW-0804">Transcription</keyword>
<keyword evidence="7" id="KW-1185">Reference proteome</keyword>
<dbReference type="SMART" id="SM00354">
    <property type="entry name" value="HTH_LACI"/>
    <property type="match status" value="1"/>
</dbReference>
<dbReference type="PANTHER" id="PTHR30146">
    <property type="entry name" value="LACI-RELATED TRANSCRIPTIONAL REPRESSOR"/>
    <property type="match status" value="1"/>
</dbReference>
<name>A0A2W5WJX8_9MICO</name>
<dbReference type="InterPro" id="IPR010982">
    <property type="entry name" value="Lambda_DNA-bd_dom_sf"/>
</dbReference>
<feature type="domain" description="HTH lacI-type" evidence="5">
    <location>
        <begin position="1"/>
        <end position="53"/>
    </location>
</feature>
<dbReference type="InterPro" id="IPR000843">
    <property type="entry name" value="HTH_LacI"/>
</dbReference>
<evidence type="ECO:0000256" key="1">
    <source>
        <dbReference type="ARBA" id="ARBA00023015"/>
    </source>
</evidence>
<evidence type="ECO:0000256" key="4">
    <source>
        <dbReference type="SAM" id="MobiDB-lite"/>
    </source>
</evidence>
<dbReference type="CDD" id="cd01574">
    <property type="entry name" value="PBP1_LacI"/>
    <property type="match status" value="1"/>
</dbReference>
<dbReference type="SUPFAM" id="SSF53822">
    <property type="entry name" value="Periplasmic binding protein-like I"/>
    <property type="match status" value="1"/>
</dbReference>
<sequence length="355" mass="37186">MSDVAARAGVSHQTVSRVLNAHPSVRPATRERVLAAIEELGYRPNRAARALVTARSTTVGILTVGNAHFGPASTVLAVEAAARAEGYFVSVSSLAAYDAAAAAVALDQLVDQGVDGVVVVAPLEDVAHVVDDVAPTLPVVVVAARPGVPTTSPARYVCVDQRRGAQMATEHLLDLAHTAVVHVAGPGGWFDAVERAGGYREAMEARGLEPVVVEAGDWSARRGYEVGERLAAEVREAGGPTAVVAGNDYLATGLLRAFWEHGVRVPRDVSVVGFDDIEGSAYLVPALTTVRQPFAALGQAAMRTLLQERSGQQPGRPGPPSHPHQRPERGHDDGPRVAAVIEPELVVRGSTAVPR</sequence>
<dbReference type="CDD" id="cd01392">
    <property type="entry name" value="HTH_LacI"/>
    <property type="match status" value="1"/>
</dbReference>
<evidence type="ECO:0000313" key="7">
    <source>
        <dbReference type="Proteomes" id="UP000248783"/>
    </source>
</evidence>
<feature type="compositionally biased region" description="Basic and acidic residues" evidence="4">
    <location>
        <begin position="325"/>
        <end position="335"/>
    </location>
</feature>
<reference evidence="6 7" key="1">
    <citation type="submission" date="2018-06" db="EMBL/GenBank/DDBJ databases">
        <title>Whole genome sequencing of a novel hydrocarbon degrading bacterial strain, PW21 isolated from oil contaminated produced water sample.</title>
        <authorList>
            <person name="Nagkirti P."/>
            <person name="Shaikh A."/>
            <person name="Gowdaman V."/>
            <person name="Engineer A.E."/>
            <person name="Dagar S."/>
            <person name="Dhakephalkar P.K."/>
        </authorList>
    </citation>
    <scope>NUCLEOTIDE SEQUENCE [LARGE SCALE GENOMIC DNA]</scope>
    <source>
        <strain evidence="6 7">PW21</strain>
    </source>
</reference>
<accession>A0A2W5WJX8</accession>
<keyword evidence="2" id="KW-0238">DNA-binding</keyword>
<evidence type="ECO:0000256" key="2">
    <source>
        <dbReference type="ARBA" id="ARBA00023125"/>
    </source>
</evidence>